<feature type="chain" id="PRO_5044553300" evidence="1">
    <location>
        <begin position="19"/>
        <end position="186"/>
    </location>
</feature>
<sequence length="186" mass="20822">MNGYMWCVLIAVGATVSGYPSIDDSMIKITNDLFKLITKKIARASEEDPENVLLQLLSKMKVEDIKTLLKAEKRISKGCKCIDRAISQIDPKLGRKVTAMYTDLEHKLAQLPNVVAIGVSEMIDAALTFGRKESQEALKKVGKYLDENPDVYDGVVTGIYTFMLSDLFKEWMEMGSNFLQSQNTSK</sequence>
<accession>A0A183UN33</accession>
<feature type="signal peptide" evidence="1">
    <location>
        <begin position="1"/>
        <end position="18"/>
    </location>
</feature>
<dbReference type="AlphaFoldDB" id="A0A183UN33"/>
<evidence type="ECO:0000256" key="1">
    <source>
        <dbReference type="SAM" id="SignalP"/>
    </source>
</evidence>
<protein>
    <submittedName>
        <fullName evidence="4">Secreted protein</fullName>
    </submittedName>
</protein>
<dbReference type="WBParaSite" id="TCNE_0000990301-mRNA-1">
    <property type="protein sequence ID" value="TCNE_0000990301-mRNA-1"/>
    <property type="gene ID" value="TCNE_0000990301"/>
</dbReference>
<proteinExistence type="predicted"/>
<keyword evidence="1" id="KW-0732">Signal</keyword>
<evidence type="ECO:0000313" key="2">
    <source>
        <dbReference type="EMBL" id="VDM41224.1"/>
    </source>
</evidence>
<gene>
    <name evidence="2" type="ORF">TCNE_LOCUS9903</name>
</gene>
<organism evidence="3 4">
    <name type="scientific">Toxocara canis</name>
    <name type="common">Canine roundworm</name>
    <dbReference type="NCBI Taxonomy" id="6265"/>
    <lineage>
        <taxon>Eukaryota</taxon>
        <taxon>Metazoa</taxon>
        <taxon>Ecdysozoa</taxon>
        <taxon>Nematoda</taxon>
        <taxon>Chromadorea</taxon>
        <taxon>Rhabditida</taxon>
        <taxon>Spirurina</taxon>
        <taxon>Ascaridomorpha</taxon>
        <taxon>Ascaridoidea</taxon>
        <taxon>Toxocaridae</taxon>
        <taxon>Toxocara</taxon>
    </lineage>
</organism>
<dbReference type="Proteomes" id="UP000050794">
    <property type="component" value="Unassembled WGS sequence"/>
</dbReference>
<evidence type="ECO:0000313" key="3">
    <source>
        <dbReference type="Proteomes" id="UP000050794"/>
    </source>
</evidence>
<reference evidence="2 3" key="2">
    <citation type="submission" date="2018-11" db="EMBL/GenBank/DDBJ databases">
        <authorList>
            <consortium name="Pathogen Informatics"/>
        </authorList>
    </citation>
    <scope>NUCLEOTIDE SEQUENCE [LARGE SCALE GENOMIC DNA]</scope>
</reference>
<reference evidence="4" key="1">
    <citation type="submission" date="2016-06" db="UniProtKB">
        <authorList>
            <consortium name="WormBaseParasite"/>
        </authorList>
    </citation>
    <scope>IDENTIFICATION</scope>
</reference>
<keyword evidence="3" id="KW-1185">Reference proteome</keyword>
<name>A0A183UN33_TOXCA</name>
<evidence type="ECO:0000313" key="4">
    <source>
        <dbReference type="WBParaSite" id="TCNE_0000990301-mRNA-1"/>
    </source>
</evidence>
<dbReference type="EMBL" id="UYWY01020320">
    <property type="protein sequence ID" value="VDM41224.1"/>
    <property type="molecule type" value="Genomic_DNA"/>
</dbReference>